<evidence type="ECO:0000256" key="6">
    <source>
        <dbReference type="ARBA" id="ARBA00023136"/>
    </source>
</evidence>
<keyword evidence="12" id="KW-1185">Reference proteome</keyword>
<evidence type="ECO:0000256" key="8">
    <source>
        <dbReference type="ARBA" id="ARBA00023224"/>
    </source>
</evidence>
<keyword evidence="4 9" id="KW-1133">Transmembrane helix</keyword>
<dbReference type="HOGENOM" id="CLU_009579_3_9_1"/>
<dbReference type="GO" id="GO:0004930">
    <property type="term" value="F:G protein-coupled receptor activity"/>
    <property type="evidence" value="ECO:0007669"/>
    <property type="project" value="UniProtKB-KW"/>
</dbReference>
<evidence type="ECO:0000256" key="7">
    <source>
        <dbReference type="ARBA" id="ARBA00023170"/>
    </source>
</evidence>
<dbReference type="PROSITE" id="PS50262">
    <property type="entry name" value="G_PROTEIN_RECEP_F1_2"/>
    <property type="match status" value="1"/>
</dbReference>
<dbReference type="GeneID" id="20230047"/>
<dbReference type="OMA" id="WHFGDYF"/>
<feature type="transmembrane region" description="Helical" evidence="9">
    <location>
        <begin position="25"/>
        <end position="50"/>
    </location>
</feature>
<dbReference type="AlphaFoldDB" id="V4BL33"/>
<dbReference type="RefSeq" id="XP_009060332.1">
    <property type="nucleotide sequence ID" value="XM_009062084.1"/>
</dbReference>
<feature type="transmembrane region" description="Helical" evidence="9">
    <location>
        <begin position="141"/>
        <end position="163"/>
    </location>
</feature>
<evidence type="ECO:0000256" key="9">
    <source>
        <dbReference type="SAM" id="Phobius"/>
    </source>
</evidence>
<evidence type="ECO:0000256" key="3">
    <source>
        <dbReference type="ARBA" id="ARBA00022692"/>
    </source>
</evidence>
<proteinExistence type="predicted"/>
<dbReference type="GO" id="GO:0005886">
    <property type="term" value="C:plasma membrane"/>
    <property type="evidence" value="ECO:0007669"/>
    <property type="project" value="UniProtKB-SubCell"/>
</dbReference>
<feature type="transmembrane region" description="Helical" evidence="9">
    <location>
        <begin position="98"/>
        <end position="120"/>
    </location>
</feature>
<evidence type="ECO:0000256" key="5">
    <source>
        <dbReference type="ARBA" id="ARBA00023040"/>
    </source>
</evidence>
<dbReference type="SUPFAM" id="SSF81321">
    <property type="entry name" value="Family A G protein-coupled receptor-like"/>
    <property type="match status" value="1"/>
</dbReference>
<keyword evidence="6 9" id="KW-0472">Membrane</keyword>
<feature type="transmembrane region" description="Helical" evidence="9">
    <location>
        <begin position="281"/>
        <end position="304"/>
    </location>
</feature>
<keyword evidence="8" id="KW-0807">Transducer</keyword>
<evidence type="ECO:0000256" key="4">
    <source>
        <dbReference type="ARBA" id="ARBA00022989"/>
    </source>
</evidence>
<dbReference type="PANTHER" id="PTHR24245">
    <property type="entry name" value="G-PROTEIN COUPLED RECEPTOR"/>
    <property type="match status" value="1"/>
</dbReference>
<comment type="subcellular location">
    <subcellularLocation>
        <location evidence="1">Cell membrane</location>
        <topology evidence="1">Multi-pass membrane protein</topology>
    </subcellularLocation>
</comment>
<dbReference type="SMART" id="SM01381">
    <property type="entry name" value="7TM_GPCR_Srsx"/>
    <property type="match status" value="1"/>
</dbReference>
<evidence type="ECO:0000313" key="12">
    <source>
        <dbReference type="Proteomes" id="UP000030746"/>
    </source>
</evidence>
<name>V4BL33_LOTGI</name>
<dbReference type="PANTHER" id="PTHR24245:SF0">
    <property type="entry name" value="G-PROTEIN COUPLED RECEPTORS FAMILY 1 PROFILE DOMAIN-CONTAINING PROTEIN"/>
    <property type="match status" value="1"/>
</dbReference>
<dbReference type="InterPro" id="IPR000276">
    <property type="entry name" value="GPCR_Rhodpsn"/>
</dbReference>
<feature type="transmembrane region" description="Helical" evidence="9">
    <location>
        <begin position="252"/>
        <end position="275"/>
    </location>
</feature>
<dbReference type="OrthoDB" id="10018052at2759"/>
<evidence type="ECO:0000313" key="11">
    <source>
        <dbReference type="EMBL" id="ESO89304.1"/>
    </source>
</evidence>
<dbReference type="STRING" id="225164.V4BL33"/>
<accession>V4BL33</accession>
<dbReference type="InterPro" id="IPR051880">
    <property type="entry name" value="GPC_Orphan_Receptors"/>
</dbReference>
<keyword evidence="3 9" id="KW-0812">Transmembrane</keyword>
<dbReference type="InterPro" id="IPR017452">
    <property type="entry name" value="GPCR_Rhodpsn_7TM"/>
</dbReference>
<organism evidence="11 12">
    <name type="scientific">Lottia gigantea</name>
    <name type="common">Giant owl limpet</name>
    <dbReference type="NCBI Taxonomy" id="225164"/>
    <lineage>
        <taxon>Eukaryota</taxon>
        <taxon>Metazoa</taxon>
        <taxon>Spiralia</taxon>
        <taxon>Lophotrochozoa</taxon>
        <taxon>Mollusca</taxon>
        <taxon>Gastropoda</taxon>
        <taxon>Patellogastropoda</taxon>
        <taxon>Lottioidea</taxon>
        <taxon>Lottiidae</taxon>
        <taxon>Lottia</taxon>
    </lineage>
</organism>
<dbReference type="Proteomes" id="UP000030746">
    <property type="component" value="Unassembled WGS sequence"/>
</dbReference>
<sequence>MVNDSATISIINEDHTDSIPLFLRIFLGIVIIVTMTISICGNMVVCYLVYRKPSMRSAINLLLAHIALSDILLSVLIMPFSLVTLITRRWLLTEIFCGILGFLQTYFISVGVLVLLAISGDRYLIIAKRKEKLNLKRSRKTLLIIWSLCAVVTLPPLFGWTDYAFEDDFIMCALKTSFSFSNVFYVCFFTILTFYVPVLLMLSAFTLIVHIVRKNGMRVQQHPGIGNGNCFPAFKNRVHVDMSFKTRAYKTIFVLSIVLVLCWTPFISLCLFRTFSKDPNSLTLTIFLCLGYLKSATNPIIYAVRIKKFRDACKEIIPKRILTCCEYRVPERRLDHVSTYRVDERSSI</sequence>
<reference evidence="11 12" key="1">
    <citation type="journal article" date="2013" name="Nature">
        <title>Insights into bilaterian evolution from three spiralian genomes.</title>
        <authorList>
            <person name="Simakov O."/>
            <person name="Marletaz F."/>
            <person name="Cho S.J."/>
            <person name="Edsinger-Gonzales E."/>
            <person name="Havlak P."/>
            <person name="Hellsten U."/>
            <person name="Kuo D.H."/>
            <person name="Larsson T."/>
            <person name="Lv J."/>
            <person name="Arendt D."/>
            <person name="Savage R."/>
            <person name="Osoegawa K."/>
            <person name="de Jong P."/>
            <person name="Grimwood J."/>
            <person name="Chapman J.A."/>
            <person name="Shapiro H."/>
            <person name="Aerts A."/>
            <person name="Otillar R.P."/>
            <person name="Terry A.Y."/>
            <person name="Boore J.L."/>
            <person name="Grigoriev I.V."/>
            <person name="Lindberg D.R."/>
            <person name="Seaver E.C."/>
            <person name="Weisblat D.A."/>
            <person name="Putnam N.H."/>
            <person name="Rokhsar D.S."/>
        </authorList>
    </citation>
    <scope>NUCLEOTIDE SEQUENCE [LARGE SCALE GENOMIC DNA]</scope>
</reference>
<evidence type="ECO:0000256" key="1">
    <source>
        <dbReference type="ARBA" id="ARBA00004651"/>
    </source>
</evidence>
<dbReference type="KEGG" id="lgi:LOTGIDRAFT_105958"/>
<protein>
    <recommendedName>
        <fullName evidence="10">G-protein coupled receptors family 1 profile domain-containing protein</fullName>
    </recommendedName>
</protein>
<gene>
    <name evidence="11" type="ORF">LOTGIDRAFT_105958</name>
</gene>
<evidence type="ECO:0000259" key="10">
    <source>
        <dbReference type="PROSITE" id="PS50262"/>
    </source>
</evidence>
<dbReference type="EMBL" id="KB202619">
    <property type="protein sequence ID" value="ESO89304.1"/>
    <property type="molecule type" value="Genomic_DNA"/>
</dbReference>
<dbReference type="Gene3D" id="1.20.1070.10">
    <property type="entry name" value="Rhodopsin 7-helix transmembrane proteins"/>
    <property type="match status" value="1"/>
</dbReference>
<keyword evidence="7" id="KW-0675">Receptor</keyword>
<dbReference type="Pfam" id="PF00001">
    <property type="entry name" value="7tm_1"/>
    <property type="match status" value="1"/>
</dbReference>
<keyword evidence="5" id="KW-0297">G-protein coupled receptor</keyword>
<feature type="transmembrane region" description="Helical" evidence="9">
    <location>
        <begin position="62"/>
        <end position="86"/>
    </location>
</feature>
<feature type="transmembrane region" description="Helical" evidence="9">
    <location>
        <begin position="183"/>
        <end position="212"/>
    </location>
</feature>
<keyword evidence="2" id="KW-1003">Cell membrane</keyword>
<dbReference type="PRINTS" id="PR00237">
    <property type="entry name" value="GPCRRHODOPSN"/>
</dbReference>
<feature type="domain" description="G-protein coupled receptors family 1 profile" evidence="10">
    <location>
        <begin position="41"/>
        <end position="302"/>
    </location>
</feature>
<evidence type="ECO:0000256" key="2">
    <source>
        <dbReference type="ARBA" id="ARBA00022475"/>
    </source>
</evidence>
<dbReference type="CTD" id="20230047"/>